<gene>
    <name evidence="3" type="ORF">CBR_g41430</name>
</gene>
<dbReference type="InterPro" id="IPR041577">
    <property type="entry name" value="RT_RNaseH_2"/>
</dbReference>
<dbReference type="InterPro" id="IPR043502">
    <property type="entry name" value="DNA/RNA_pol_sf"/>
</dbReference>
<dbReference type="Gramene" id="GBG86433">
    <property type="protein sequence ID" value="GBG86433"/>
    <property type="gene ID" value="CBR_g41430"/>
</dbReference>
<dbReference type="SUPFAM" id="SSF48371">
    <property type="entry name" value="ARM repeat"/>
    <property type="match status" value="1"/>
</dbReference>
<feature type="domain" description="Reverse transcriptase/retrotransposon-derived protein RNase H-like" evidence="2">
    <location>
        <begin position="88"/>
        <end position="173"/>
    </location>
</feature>
<dbReference type="InterPro" id="IPR016024">
    <property type="entry name" value="ARM-type_fold"/>
</dbReference>
<evidence type="ECO:0000256" key="1">
    <source>
        <dbReference type="ARBA" id="ARBA00023268"/>
    </source>
</evidence>
<evidence type="ECO:0000313" key="4">
    <source>
        <dbReference type="Proteomes" id="UP000265515"/>
    </source>
</evidence>
<dbReference type="OrthoDB" id="79603at2759"/>
<dbReference type="InterPro" id="IPR011989">
    <property type="entry name" value="ARM-like"/>
</dbReference>
<dbReference type="AlphaFoldDB" id="A0A388LW06"/>
<sequence>MTKYKANRDKCEFAQQELEYLGHFVMPQGIRSLEDKIQAIQDWSESTNTMEIRSLLGLAGYYQRFIKGYARVAAPLTRFQSPKVPFEFTDEVRAAFHTLKMTMLMTPVLSIYNPTLPTQVTMDASGYDTGAVLEQHDGPDWHPVEFFSQKMTPINSLDDARKKELLAFVTVLKRDVECGTIREKGAGVILRCYDLERGAEDDDEIERSQDIRLLALSCIAMVIGKLEGHKLERMMDAMLHKSFVLALLAQLCSSANRIADLSGAILDELLFGSRPTAVSVSPLVTGRQLPQVDFIMQVLPEMLETRGFISHAATGLLAKCFAVSPSTVELNLLFQKLKSQQSAQRKNALAIIHHIVEIFAHSSYSTSDLSRQLATHLLINLGNAELINKVQISTFFAKLEPEFILREFVHLLHSRDARVRQAAATAILEFLKKHPDKSRSIVVLLDYAW</sequence>
<dbReference type="InterPro" id="IPR050951">
    <property type="entry name" value="Retrovirus_Pol_polyprotein"/>
</dbReference>
<accession>A0A388LW06</accession>
<protein>
    <recommendedName>
        <fullName evidence="2">Reverse transcriptase/retrotransposon-derived protein RNase H-like domain-containing protein</fullName>
    </recommendedName>
</protein>
<name>A0A388LW06_CHABU</name>
<dbReference type="FunFam" id="3.30.70.270:FF:000020">
    <property type="entry name" value="Transposon Tf2-6 polyprotein-like Protein"/>
    <property type="match status" value="1"/>
</dbReference>
<comment type="caution">
    <text evidence="3">The sequence shown here is derived from an EMBL/GenBank/DDBJ whole genome shotgun (WGS) entry which is preliminary data.</text>
</comment>
<dbReference type="PANTHER" id="PTHR37984">
    <property type="entry name" value="PROTEIN CBG26694"/>
    <property type="match status" value="1"/>
</dbReference>
<dbReference type="InterPro" id="IPR043128">
    <property type="entry name" value="Rev_trsase/Diguanyl_cyclase"/>
</dbReference>
<reference evidence="3 4" key="1">
    <citation type="journal article" date="2018" name="Cell">
        <title>The Chara Genome: Secondary Complexity and Implications for Plant Terrestrialization.</title>
        <authorList>
            <person name="Nishiyama T."/>
            <person name="Sakayama H."/>
            <person name="Vries J.D."/>
            <person name="Buschmann H."/>
            <person name="Saint-Marcoux D."/>
            <person name="Ullrich K.K."/>
            <person name="Haas F.B."/>
            <person name="Vanderstraeten L."/>
            <person name="Becker D."/>
            <person name="Lang D."/>
            <person name="Vosolsobe S."/>
            <person name="Rombauts S."/>
            <person name="Wilhelmsson P.K.I."/>
            <person name="Janitza P."/>
            <person name="Kern R."/>
            <person name="Heyl A."/>
            <person name="Rumpler F."/>
            <person name="Villalobos L.I.A.C."/>
            <person name="Clay J.M."/>
            <person name="Skokan R."/>
            <person name="Toyoda A."/>
            <person name="Suzuki Y."/>
            <person name="Kagoshima H."/>
            <person name="Schijlen E."/>
            <person name="Tajeshwar N."/>
            <person name="Catarino B."/>
            <person name="Hetherington A.J."/>
            <person name="Saltykova A."/>
            <person name="Bonnot C."/>
            <person name="Breuninger H."/>
            <person name="Symeonidi A."/>
            <person name="Radhakrishnan G.V."/>
            <person name="Van Nieuwerburgh F."/>
            <person name="Deforce D."/>
            <person name="Chang C."/>
            <person name="Karol K.G."/>
            <person name="Hedrich R."/>
            <person name="Ulvskov P."/>
            <person name="Glockner G."/>
            <person name="Delwiche C.F."/>
            <person name="Petrasek J."/>
            <person name="Van de Peer Y."/>
            <person name="Friml J."/>
            <person name="Beilby M."/>
            <person name="Dolan L."/>
            <person name="Kohara Y."/>
            <person name="Sugano S."/>
            <person name="Fujiyama A."/>
            <person name="Delaux P.-M."/>
            <person name="Quint M."/>
            <person name="TheiBen G."/>
            <person name="Hagemann M."/>
            <person name="Harholt J."/>
            <person name="Dunand C."/>
            <person name="Zachgo S."/>
            <person name="Langdale J."/>
            <person name="Maumus F."/>
            <person name="Straeten D.V.D."/>
            <person name="Gould S.B."/>
            <person name="Rensing S.A."/>
        </authorList>
    </citation>
    <scope>NUCLEOTIDE SEQUENCE [LARGE SCALE GENOMIC DNA]</scope>
    <source>
        <strain evidence="3 4">S276</strain>
    </source>
</reference>
<proteinExistence type="predicted"/>
<evidence type="ECO:0000259" key="2">
    <source>
        <dbReference type="Pfam" id="PF17919"/>
    </source>
</evidence>
<dbReference type="EMBL" id="BFEA01000564">
    <property type="protein sequence ID" value="GBG86433.1"/>
    <property type="molecule type" value="Genomic_DNA"/>
</dbReference>
<dbReference type="GO" id="GO:0003824">
    <property type="term" value="F:catalytic activity"/>
    <property type="evidence" value="ECO:0007669"/>
    <property type="project" value="UniProtKB-KW"/>
</dbReference>
<dbReference type="SUPFAM" id="SSF56672">
    <property type="entry name" value="DNA/RNA polymerases"/>
    <property type="match status" value="1"/>
</dbReference>
<organism evidence="3 4">
    <name type="scientific">Chara braunii</name>
    <name type="common">Braun's stonewort</name>
    <dbReference type="NCBI Taxonomy" id="69332"/>
    <lineage>
        <taxon>Eukaryota</taxon>
        <taxon>Viridiplantae</taxon>
        <taxon>Streptophyta</taxon>
        <taxon>Charophyceae</taxon>
        <taxon>Charales</taxon>
        <taxon>Characeae</taxon>
        <taxon>Chara</taxon>
    </lineage>
</organism>
<dbReference type="Gene3D" id="3.30.70.270">
    <property type="match status" value="2"/>
</dbReference>
<dbReference type="Proteomes" id="UP000265515">
    <property type="component" value="Unassembled WGS sequence"/>
</dbReference>
<dbReference type="PANTHER" id="PTHR37984:SF5">
    <property type="entry name" value="PROTEIN NYNRIN-LIKE"/>
    <property type="match status" value="1"/>
</dbReference>
<dbReference type="Pfam" id="PF17919">
    <property type="entry name" value="RT_RNaseH_2"/>
    <property type="match status" value="1"/>
</dbReference>
<keyword evidence="1" id="KW-0511">Multifunctional enzyme</keyword>
<keyword evidence="4" id="KW-1185">Reference proteome</keyword>
<dbReference type="Gene3D" id="1.25.10.10">
    <property type="entry name" value="Leucine-rich Repeat Variant"/>
    <property type="match status" value="1"/>
</dbReference>
<evidence type="ECO:0000313" key="3">
    <source>
        <dbReference type="EMBL" id="GBG86433.1"/>
    </source>
</evidence>